<feature type="compositionally biased region" description="Basic and acidic residues" evidence="5">
    <location>
        <begin position="54"/>
        <end position="73"/>
    </location>
</feature>
<dbReference type="SMART" id="SM00342">
    <property type="entry name" value="HTH_ARAC"/>
    <property type="match status" value="1"/>
</dbReference>
<dbReference type="InterPro" id="IPR011051">
    <property type="entry name" value="RmlC_Cupin_sf"/>
</dbReference>
<keyword evidence="2" id="KW-0805">Transcription regulation</keyword>
<evidence type="ECO:0000256" key="2">
    <source>
        <dbReference type="ARBA" id="ARBA00023015"/>
    </source>
</evidence>
<dbReference type="InterPro" id="IPR003313">
    <property type="entry name" value="AraC-bd"/>
</dbReference>
<dbReference type="Pfam" id="PF02311">
    <property type="entry name" value="AraC_binding"/>
    <property type="match status" value="1"/>
</dbReference>
<dbReference type="FunFam" id="1.10.10.60:FF:000132">
    <property type="entry name" value="AraC family transcriptional regulator"/>
    <property type="match status" value="1"/>
</dbReference>
<dbReference type="Gene3D" id="2.60.120.10">
    <property type="entry name" value="Jelly Rolls"/>
    <property type="match status" value="1"/>
</dbReference>
<dbReference type="InterPro" id="IPR014710">
    <property type="entry name" value="RmlC-like_jellyroll"/>
</dbReference>
<proteinExistence type="predicted"/>
<evidence type="ECO:0000259" key="6">
    <source>
        <dbReference type="PROSITE" id="PS01124"/>
    </source>
</evidence>
<dbReference type="SUPFAM" id="SSF46689">
    <property type="entry name" value="Homeodomain-like"/>
    <property type="match status" value="1"/>
</dbReference>
<dbReference type="Gene3D" id="1.10.10.60">
    <property type="entry name" value="Homeodomain-like"/>
    <property type="match status" value="1"/>
</dbReference>
<dbReference type="Pfam" id="PF12833">
    <property type="entry name" value="HTH_18"/>
    <property type="match status" value="1"/>
</dbReference>
<comment type="caution">
    <text evidence="7">The sequence shown here is derived from an EMBL/GenBank/DDBJ whole genome shotgun (WGS) entry which is preliminary data.</text>
</comment>
<name>A0A368KFY3_9GAMM</name>
<dbReference type="EMBL" id="QFWQ01000005">
    <property type="protein sequence ID" value="RCS30026.1"/>
    <property type="molecule type" value="Genomic_DNA"/>
</dbReference>
<dbReference type="AlphaFoldDB" id="A0A368KFY3"/>
<protein>
    <submittedName>
        <fullName evidence="7">AraC family transcriptional regulator</fullName>
    </submittedName>
</protein>
<evidence type="ECO:0000256" key="3">
    <source>
        <dbReference type="ARBA" id="ARBA00023125"/>
    </source>
</evidence>
<feature type="domain" description="HTH araC/xylS-type" evidence="6">
    <location>
        <begin position="314"/>
        <end position="411"/>
    </location>
</feature>
<dbReference type="Proteomes" id="UP000252387">
    <property type="component" value="Unassembled WGS sequence"/>
</dbReference>
<evidence type="ECO:0000256" key="4">
    <source>
        <dbReference type="ARBA" id="ARBA00023163"/>
    </source>
</evidence>
<dbReference type="InterPro" id="IPR009057">
    <property type="entry name" value="Homeodomain-like_sf"/>
</dbReference>
<keyword evidence="4" id="KW-0804">Transcription</keyword>
<dbReference type="GO" id="GO:0003700">
    <property type="term" value="F:DNA-binding transcription factor activity"/>
    <property type="evidence" value="ECO:0007669"/>
    <property type="project" value="InterPro"/>
</dbReference>
<accession>A0A368KFY3</accession>
<sequence length="411" mass="45006">MRVEAVTEIDRRHVRQGCLGQGAKRTRIDAKAIAEVADVVGGHPESTAGKKRVRTVEQARRAPVEPEHDEGRPFGRVAGFRQEGLPAQRERPGDGRTCLEYRASRDGVVVHRMASSCACLMGGAAGVSVKPGRGVAAEQPCAQNQRSRVRISTGSHAVSHSRQSIGASRAWPATALAKDYPKGCLIPRHRHRRGQLIYAASGVMQVTTREGIWIVPPQRSLWVPAAMPHEIRMEGHVAIRTLYLDRDVGALLGDHCRILAITDLLRELILAMVGAHEARDAQRMRMMLPLLLHELHGADEAAIHIPVPSDPRLKKVCARLLADPTRADTLDQLARQVGASSRTLARLFESELKMNFVRWRQHVRLARALSRLNAGASIKSVARDAGYASCSAFCVMFRRMMGSTPTGYGGG</sequence>
<feature type="region of interest" description="Disordered" evidence="5">
    <location>
        <begin position="43"/>
        <end position="76"/>
    </location>
</feature>
<dbReference type="PROSITE" id="PS00041">
    <property type="entry name" value="HTH_ARAC_FAMILY_1"/>
    <property type="match status" value="1"/>
</dbReference>
<dbReference type="PANTHER" id="PTHR11019:SF199">
    <property type="entry name" value="HTH-TYPE TRANSCRIPTIONAL REGULATOR NIMR"/>
    <property type="match status" value="1"/>
</dbReference>
<dbReference type="PROSITE" id="PS01124">
    <property type="entry name" value="HTH_ARAC_FAMILY_2"/>
    <property type="match status" value="1"/>
</dbReference>
<evidence type="ECO:0000313" key="7">
    <source>
        <dbReference type="EMBL" id="RCS30026.1"/>
    </source>
</evidence>
<dbReference type="SUPFAM" id="SSF51182">
    <property type="entry name" value="RmlC-like cupins"/>
    <property type="match status" value="1"/>
</dbReference>
<keyword evidence="8" id="KW-1185">Reference proteome</keyword>
<keyword evidence="1" id="KW-0678">Repressor</keyword>
<reference evidence="7 8" key="1">
    <citation type="submission" date="2018-05" db="EMBL/GenBank/DDBJ databases">
        <title>Draft genome sequence of Rhodanobacter denitrificans Yn1 isolated from gold copper mine.</title>
        <authorList>
            <person name="Yang N."/>
            <person name="Mazhar H.S."/>
            <person name="Rensing C."/>
        </authorList>
    </citation>
    <scope>NUCLEOTIDE SEQUENCE [LARGE SCALE GENOMIC DNA]</scope>
    <source>
        <strain evidence="7 8">Yn1</strain>
    </source>
</reference>
<keyword evidence="3" id="KW-0238">DNA-binding</keyword>
<dbReference type="GO" id="GO:0043565">
    <property type="term" value="F:sequence-specific DNA binding"/>
    <property type="evidence" value="ECO:0007669"/>
    <property type="project" value="InterPro"/>
</dbReference>
<dbReference type="InterPro" id="IPR018060">
    <property type="entry name" value="HTH_AraC"/>
</dbReference>
<dbReference type="InterPro" id="IPR018062">
    <property type="entry name" value="HTH_AraC-typ_CS"/>
</dbReference>
<evidence type="ECO:0000313" key="8">
    <source>
        <dbReference type="Proteomes" id="UP000252387"/>
    </source>
</evidence>
<dbReference type="CDD" id="cd06124">
    <property type="entry name" value="cupin_NimR-like_N"/>
    <property type="match status" value="1"/>
</dbReference>
<evidence type="ECO:0000256" key="5">
    <source>
        <dbReference type="SAM" id="MobiDB-lite"/>
    </source>
</evidence>
<gene>
    <name evidence="7" type="ORF">DEO45_08080</name>
</gene>
<organism evidence="7 8">
    <name type="scientific">Rhodanobacter denitrificans</name>
    <dbReference type="NCBI Taxonomy" id="666685"/>
    <lineage>
        <taxon>Bacteria</taxon>
        <taxon>Pseudomonadati</taxon>
        <taxon>Pseudomonadota</taxon>
        <taxon>Gammaproteobacteria</taxon>
        <taxon>Lysobacterales</taxon>
        <taxon>Rhodanobacteraceae</taxon>
        <taxon>Rhodanobacter</taxon>
    </lineage>
</organism>
<evidence type="ECO:0000256" key="1">
    <source>
        <dbReference type="ARBA" id="ARBA00022491"/>
    </source>
</evidence>
<dbReference type="PANTHER" id="PTHR11019">
    <property type="entry name" value="HTH-TYPE TRANSCRIPTIONAL REGULATOR NIMR"/>
    <property type="match status" value="1"/>
</dbReference>